<reference evidence="3" key="1">
    <citation type="journal article" date="2020" name="Stud. Mycol.">
        <title>101 Dothideomycetes genomes: A test case for predicting lifestyles and emergence of pathogens.</title>
        <authorList>
            <person name="Haridas S."/>
            <person name="Albert R."/>
            <person name="Binder M."/>
            <person name="Bloem J."/>
            <person name="LaButti K."/>
            <person name="Salamov A."/>
            <person name="Andreopoulos B."/>
            <person name="Baker S."/>
            <person name="Barry K."/>
            <person name="Bills G."/>
            <person name="Bluhm B."/>
            <person name="Cannon C."/>
            <person name="Castanera R."/>
            <person name="Culley D."/>
            <person name="Daum C."/>
            <person name="Ezra D."/>
            <person name="Gonzalez J."/>
            <person name="Henrissat B."/>
            <person name="Kuo A."/>
            <person name="Liang C."/>
            <person name="Lipzen A."/>
            <person name="Lutzoni F."/>
            <person name="Magnuson J."/>
            <person name="Mondo S."/>
            <person name="Nolan M."/>
            <person name="Ohm R."/>
            <person name="Pangilinan J."/>
            <person name="Park H.-J."/>
            <person name="Ramirez L."/>
            <person name="Alfaro M."/>
            <person name="Sun H."/>
            <person name="Tritt A."/>
            <person name="Yoshinaga Y."/>
            <person name="Zwiers L.-H."/>
            <person name="Turgeon B."/>
            <person name="Goodwin S."/>
            <person name="Spatafora J."/>
            <person name="Crous P."/>
            <person name="Grigoriev I."/>
        </authorList>
    </citation>
    <scope>NUCLEOTIDE SEQUENCE [LARGE SCALE GENOMIC DNA]</scope>
    <source>
        <strain evidence="3">CBS 304.66</strain>
    </source>
</reference>
<name>A0A9P4KEV0_9PLEO</name>
<dbReference type="AlphaFoldDB" id="A0A9P4KEV0"/>
<accession>A0A9P4KEV0</accession>
<protein>
    <submittedName>
        <fullName evidence="2">Uncharacterized protein</fullName>
    </submittedName>
</protein>
<feature type="region of interest" description="Disordered" evidence="1">
    <location>
        <begin position="1"/>
        <end position="102"/>
    </location>
</feature>
<evidence type="ECO:0000313" key="3">
    <source>
        <dbReference type="Proteomes" id="UP000800093"/>
    </source>
</evidence>
<organism evidence="2 3">
    <name type="scientific">Lojkania enalia</name>
    <dbReference type="NCBI Taxonomy" id="147567"/>
    <lineage>
        <taxon>Eukaryota</taxon>
        <taxon>Fungi</taxon>
        <taxon>Dikarya</taxon>
        <taxon>Ascomycota</taxon>
        <taxon>Pezizomycotina</taxon>
        <taxon>Dothideomycetes</taxon>
        <taxon>Pleosporomycetidae</taxon>
        <taxon>Pleosporales</taxon>
        <taxon>Pleosporales incertae sedis</taxon>
        <taxon>Lojkania</taxon>
    </lineage>
</organism>
<keyword evidence="3" id="KW-1185">Reference proteome</keyword>
<dbReference type="OrthoDB" id="5419162at2759"/>
<evidence type="ECO:0000256" key="1">
    <source>
        <dbReference type="SAM" id="MobiDB-lite"/>
    </source>
</evidence>
<proteinExistence type="predicted"/>
<evidence type="ECO:0000313" key="2">
    <source>
        <dbReference type="EMBL" id="KAF2267406.1"/>
    </source>
</evidence>
<feature type="compositionally biased region" description="Polar residues" evidence="1">
    <location>
        <begin position="53"/>
        <end position="83"/>
    </location>
</feature>
<dbReference type="EMBL" id="ML986591">
    <property type="protein sequence ID" value="KAF2267406.1"/>
    <property type="molecule type" value="Genomic_DNA"/>
</dbReference>
<dbReference type="Proteomes" id="UP000800093">
    <property type="component" value="Unassembled WGS sequence"/>
</dbReference>
<comment type="caution">
    <text evidence="2">The sequence shown here is derived from an EMBL/GenBank/DDBJ whole genome shotgun (WGS) entry which is preliminary data.</text>
</comment>
<gene>
    <name evidence="2" type="ORF">CC78DRAFT_76637</name>
</gene>
<sequence>MEEDDIAAAMGFSQFGGAKKRKFDATSSPKANPDASGANSTRLGVRLNAMPEASNNAMASDVQASESDITITPSTEATGQPNPNAKGKLKQPASSSLASFLARGQALEEENVPKAEQSISSSYAEVGTVSFGGLPIPQVELGALRRGVRNENGDTAYFLPSFVEDPWERLEQRPR</sequence>